<evidence type="ECO:0000313" key="3">
    <source>
        <dbReference type="EMBL" id="UVQ97452.1"/>
    </source>
</evidence>
<evidence type="ECO:0000313" key="4">
    <source>
        <dbReference type="Proteomes" id="UP001060260"/>
    </source>
</evidence>
<dbReference type="Gene3D" id="2.60.120.260">
    <property type="entry name" value="Galactose-binding domain-like"/>
    <property type="match status" value="1"/>
</dbReference>
<gene>
    <name evidence="3" type="ORF">NXW23_03515</name>
</gene>
<dbReference type="InterPro" id="IPR032740">
    <property type="entry name" value="GxDLY"/>
</dbReference>
<dbReference type="AlphaFoldDB" id="A0AA94Y686"/>
<dbReference type="Gene3D" id="3.40.50.1110">
    <property type="entry name" value="SGNH hydrolase"/>
    <property type="match status" value="1"/>
</dbReference>
<evidence type="ECO:0000259" key="1">
    <source>
        <dbReference type="Pfam" id="PF14606"/>
    </source>
</evidence>
<evidence type="ECO:0000259" key="2">
    <source>
        <dbReference type="Pfam" id="PF14607"/>
    </source>
</evidence>
<dbReference type="Pfam" id="PF14606">
    <property type="entry name" value="Lipase_GDSL_3"/>
    <property type="match status" value="1"/>
</dbReference>
<dbReference type="Proteomes" id="UP001060260">
    <property type="component" value="Chromosome"/>
</dbReference>
<dbReference type="SUPFAM" id="SSF52266">
    <property type="entry name" value="SGNH hydrolase"/>
    <property type="match status" value="1"/>
</dbReference>
<sequence>MDCFKRLIVLSSIFLLCIVSNAQVKWYNPQAPEYSRQSLIFGKGWDEKEVNYCRLPLRAKEKVRQDVWRLSCESAGLSLRFRTDAQSIQVRYKVTGGFSMPHMPSTGVSGVDLYREDDAFCFGTYTFGDTVRYTYTVDRGSNVSKIQEYELYLPLYNGVKFLEIGVESRQHFAFVAKEQHDPIVVYGTSIAQGACASRPGMAWTNILHRQLKRPVVNLGFSGNGKLEPEVISLINEIKASVYILDCMANLNMLTTDQVAERVEKAVYQIRSCHDTPILLVDHAGYSNGNSNQNRYDTYTAPNRGQQEAYRRLKMKGVKNLYYISHEDLNYSPDAWVDYVHPSDYGMVRHAEVISKQLLKIVNGNKETL</sequence>
<protein>
    <submittedName>
        <fullName evidence="3">SGNH/GDSL hydrolase family protein</fullName>
    </submittedName>
</protein>
<feature type="domain" description="SGNH hydrolase-type esterase" evidence="1">
    <location>
        <begin position="182"/>
        <end position="356"/>
    </location>
</feature>
<dbReference type="InterPro" id="IPR013830">
    <property type="entry name" value="SGNH_hydro"/>
</dbReference>
<dbReference type="InterPro" id="IPR036514">
    <property type="entry name" value="SGNH_hydro_sf"/>
</dbReference>
<proteinExistence type="predicted"/>
<reference evidence="3" key="1">
    <citation type="submission" date="2022-08" db="EMBL/GenBank/DDBJ databases">
        <title>Genome Sequencing of Bacteroides fragilis Group Isolates with Nanopore Technology.</title>
        <authorList>
            <person name="Tisza M.J."/>
            <person name="Smith D."/>
            <person name="Dekker J.P."/>
        </authorList>
    </citation>
    <scope>NUCLEOTIDE SEQUENCE</scope>
    <source>
        <strain evidence="3">BFG-474</strain>
    </source>
</reference>
<organism evidence="3 4">
    <name type="scientific">Bacteroides caccae</name>
    <dbReference type="NCBI Taxonomy" id="47678"/>
    <lineage>
        <taxon>Bacteria</taxon>
        <taxon>Pseudomonadati</taxon>
        <taxon>Bacteroidota</taxon>
        <taxon>Bacteroidia</taxon>
        <taxon>Bacteroidales</taxon>
        <taxon>Bacteroidaceae</taxon>
        <taxon>Bacteroides</taxon>
    </lineage>
</organism>
<feature type="domain" description="SGNH hydrolase-type esterase N-terminal" evidence="2">
    <location>
        <begin position="25"/>
        <end position="172"/>
    </location>
</feature>
<dbReference type="EMBL" id="CP103166">
    <property type="protein sequence ID" value="UVQ97452.1"/>
    <property type="molecule type" value="Genomic_DNA"/>
</dbReference>
<keyword evidence="3" id="KW-0378">Hydrolase</keyword>
<dbReference type="GO" id="GO:0016788">
    <property type="term" value="F:hydrolase activity, acting on ester bonds"/>
    <property type="evidence" value="ECO:0007669"/>
    <property type="project" value="UniProtKB-ARBA"/>
</dbReference>
<name>A0AA94Y686_9BACE</name>
<dbReference type="Pfam" id="PF14607">
    <property type="entry name" value="GxDLY"/>
    <property type="match status" value="1"/>
</dbReference>
<accession>A0AA94Y686</accession>